<dbReference type="AlphaFoldDB" id="A0A8J8NBR4"/>
<feature type="region of interest" description="Disordered" evidence="1">
    <location>
        <begin position="1"/>
        <end position="35"/>
    </location>
</feature>
<comment type="caution">
    <text evidence="2">The sequence shown here is derived from an EMBL/GenBank/DDBJ whole genome shotgun (WGS) entry which is preliminary data.</text>
</comment>
<dbReference type="EMBL" id="RRYP01027261">
    <property type="protein sequence ID" value="TNV71801.1"/>
    <property type="molecule type" value="Genomic_DNA"/>
</dbReference>
<organism evidence="2 3">
    <name type="scientific">Halteria grandinella</name>
    <dbReference type="NCBI Taxonomy" id="5974"/>
    <lineage>
        <taxon>Eukaryota</taxon>
        <taxon>Sar</taxon>
        <taxon>Alveolata</taxon>
        <taxon>Ciliophora</taxon>
        <taxon>Intramacronucleata</taxon>
        <taxon>Spirotrichea</taxon>
        <taxon>Stichotrichia</taxon>
        <taxon>Sporadotrichida</taxon>
        <taxon>Halteriidae</taxon>
        <taxon>Halteria</taxon>
    </lineage>
</organism>
<feature type="compositionally biased region" description="Polar residues" evidence="1">
    <location>
        <begin position="9"/>
        <end position="35"/>
    </location>
</feature>
<gene>
    <name evidence="2" type="ORF">FGO68_gene14143</name>
</gene>
<accession>A0A8J8NBR4</accession>
<name>A0A8J8NBR4_HALGN</name>
<evidence type="ECO:0000256" key="1">
    <source>
        <dbReference type="SAM" id="MobiDB-lite"/>
    </source>
</evidence>
<protein>
    <submittedName>
        <fullName evidence="2">Uncharacterized protein</fullName>
    </submittedName>
</protein>
<keyword evidence="3" id="KW-1185">Reference proteome</keyword>
<evidence type="ECO:0000313" key="3">
    <source>
        <dbReference type="Proteomes" id="UP000785679"/>
    </source>
</evidence>
<reference evidence="2" key="1">
    <citation type="submission" date="2019-06" db="EMBL/GenBank/DDBJ databases">
        <authorList>
            <person name="Zheng W."/>
        </authorList>
    </citation>
    <scope>NUCLEOTIDE SEQUENCE</scope>
    <source>
        <strain evidence="2">QDHG01</strain>
    </source>
</reference>
<evidence type="ECO:0000313" key="2">
    <source>
        <dbReference type="EMBL" id="TNV71801.1"/>
    </source>
</evidence>
<proteinExistence type="predicted"/>
<dbReference type="Proteomes" id="UP000785679">
    <property type="component" value="Unassembled WGS sequence"/>
</dbReference>
<sequence length="106" mass="11857">MQGKFPQHTGINQQMSSSNYQTTGLPTGKTMNNPQQLSAMVPHHQKHLSDQFMGSSSTNSLHAQNVNSPVNRARAMNDGSDNRVSEIFKWLRPFCFLNRINGVLTI</sequence>